<dbReference type="EMBL" id="UINC01054675">
    <property type="protein sequence ID" value="SVB72667.1"/>
    <property type="molecule type" value="Genomic_DNA"/>
</dbReference>
<dbReference type="AlphaFoldDB" id="A0A382GDI7"/>
<dbReference type="Gene3D" id="3.30.2020.30">
    <property type="match status" value="1"/>
</dbReference>
<evidence type="ECO:0000259" key="3">
    <source>
        <dbReference type="Pfam" id="PF06155"/>
    </source>
</evidence>
<dbReference type="PANTHER" id="PTHR35303">
    <property type="entry name" value="OS02G0197800 PROTEIN"/>
    <property type="match status" value="1"/>
</dbReference>
<protein>
    <recommendedName>
        <fullName evidence="3">Gamma-butyrobetaine hydroxylase-like N-terminal domain-containing protein</fullName>
    </recommendedName>
</protein>
<evidence type="ECO:0000256" key="2">
    <source>
        <dbReference type="ARBA" id="ARBA00023004"/>
    </source>
</evidence>
<keyword evidence="2" id="KW-0408">Iron</keyword>
<evidence type="ECO:0000256" key="1">
    <source>
        <dbReference type="ARBA" id="ARBA00022723"/>
    </source>
</evidence>
<gene>
    <name evidence="4" type="ORF">METZ01_LOCUS225521</name>
</gene>
<feature type="domain" description="Gamma-butyrobetaine hydroxylase-like N-terminal" evidence="3">
    <location>
        <begin position="40"/>
        <end position="122"/>
    </location>
</feature>
<proteinExistence type="predicted"/>
<dbReference type="InterPro" id="IPR010376">
    <property type="entry name" value="GBBH-like_N"/>
</dbReference>
<sequence>VAPLGALRQLQGWSSDLRGTRRHDGRVEDRYDAVDIEVRRGEGLTVTFADGHVADFDLMRLRLSCPCATCRTLRERGEEAWPRHGSPIRLQITDAELHGAWGVNITWNDGHSTGIYSFEQLRQWSAS</sequence>
<name>A0A382GDI7_9ZZZZ</name>
<keyword evidence="1" id="KW-0479">Metal-binding</keyword>
<dbReference type="GO" id="GO:0046872">
    <property type="term" value="F:metal ion binding"/>
    <property type="evidence" value="ECO:0007669"/>
    <property type="project" value="UniProtKB-KW"/>
</dbReference>
<dbReference type="Pfam" id="PF06155">
    <property type="entry name" value="GBBH-like_N"/>
    <property type="match status" value="1"/>
</dbReference>
<reference evidence="4" key="1">
    <citation type="submission" date="2018-05" db="EMBL/GenBank/DDBJ databases">
        <authorList>
            <person name="Lanie J.A."/>
            <person name="Ng W.-L."/>
            <person name="Kazmierczak K.M."/>
            <person name="Andrzejewski T.M."/>
            <person name="Davidsen T.M."/>
            <person name="Wayne K.J."/>
            <person name="Tettelin H."/>
            <person name="Glass J.I."/>
            <person name="Rusch D."/>
            <person name="Podicherti R."/>
            <person name="Tsui H.-C.T."/>
            <person name="Winkler M.E."/>
        </authorList>
    </citation>
    <scope>NUCLEOTIDE SEQUENCE</scope>
</reference>
<dbReference type="InterPro" id="IPR038492">
    <property type="entry name" value="GBBH-like_N_sf"/>
</dbReference>
<organism evidence="4">
    <name type="scientific">marine metagenome</name>
    <dbReference type="NCBI Taxonomy" id="408172"/>
    <lineage>
        <taxon>unclassified sequences</taxon>
        <taxon>metagenomes</taxon>
        <taxon>ecological metagenomes</taxon>
    </lineage>
</organism>
<accession>A0A382GDI7</accession>
<feature type="non-terminal residue" evidence="4">
    <location>
        <position position="1"/>
    </location>
</feature>
<evidence type="ECO:0000313" key="4">
    <source>
        <dbReference type="EMBL" id="SVB72667.1"/>
    </source>
</evidence>